<comment type="caution">
    <text evidence="2">The sequence shown here is derived from an EMBL/GenBank/DDBJ whole genome shotgun (WGS) entry which is preliminary data.</text>
</comment>
<feature type="compositionally biased region" description="Polar residues" evidence="1">
    <location>
        <begin position="149"/>
        <end position="158"/>
    </location>
</feature>
<dbReference type="EMBL" id="AMBO01000387">
    <property type="protein sequence ID" value="EKC98540.1"/>
    <property type="molecule type" value="Genomic_DNA"/>
</dbReference>
<dbReference type="InParanoid" id="K1VCM3"/>
<reference evidence="2 3" key="1">
    <citation type="journal article" date="2012" name="Eukaryot. Cell">
        <title>Genome sequence of the Trichosporon asahii environmental strain CBS 8904.</title>
        <authorList>
            <person name="Yang R.Y."/>
            <person name="Li H.T."/>
            <person name="Zhu H."/>
            <person name="Zhou G.P."/>
            <person name="Wang M."/>
            <person name="Wang L."/>
        </authorList>
    </citation>
    <scope>NUCLEOTIDE SEQUENCE [LARGE SCALE GENOMIC DNA]</scope>
    <source>
        <strain evidence="2 3">CBS 8904</strain>
    </source>
</reference>
<sequence length="531" mass="57370">MCFLHRLVRRQTTQPTEQTSLLTGPSPGVTSIRSSATTSEPLGTVHTPTSRSPRNAGRRCNTYAIDSSGQAYEMPPMYERSPSYTPTPTSGEMTLRASPLSPVPVSTPLSPEDAVDVQPPAYPKPTLRHRLTVALEGDLYSAPNRAPSHRQSGQSRRCLSTPLIHAGTKTKSRKKRHSLRADLLGHSSPSTASTWSLSSASSGLDSDSDSEAEAEGELSSPSAKRWWAASRAPVRLRSVLTAVLYPFGASRVLGAHTGRRATFVSEMSSSFSSASLLPGLPSPSPPAGKLATSRLQRSALGLHRPHKLEQQPAHDPRQTLGRVDIAVHDHGQGRGAEHRISKGDDGDPRPLPGACPRTLQRLGEDVHGELCAALALLGKETEGIDEAHDPERLLARDEGAEQTGQAGSGEFTAGFQRVRAQTEQGLVDDDEEAEERAGTRDAQRDSREHPERVFRERVPAQHDGRDQVQRAVHWQHEAEGAEEALDERVPATLGPGQLPQLMHIVPRHALAAVRLLATAKVGTPLALWIQL</sequence>
<feature type="compositionally biased region" description="Polar residues" evidence="1">
    <location>
        <begin position="10"/>
        <end position="53"/>
    </location>
</feature>
<protein>
    <submittedName>
        <fullName evidence="2">Uncharacterized protein</fullName>
    </submittedName>
</protein>
<evidence type="ECO:0000313" key="2">
    <source>
        <dbReference type="EMBL" id="EKC98540.1"/>
    </source>
</evidence>
<accession>K1VCM3</accession>
<feature type="compositionally biased region" description="Low complexity" evidence="1">
    <location>
        <begin position="187"/>
        <end position="205"/>
    </location>
</feature>
<organism evidence="2 3">
    <name type="scientific">Trichosporon asahii var. asahii (strain CBS 8904)</name>
    <name type="common">Yeast</name>
    <dbReference type="NCBI Taxonomy" id="1220162"/>
    <lineage>
        <taxon>Eukaryota</taxon>
        <taxon>Fungi</taxon>
        <taxon>Dikarya</taxon>
        <taxon>Basidiomycota</taxon>
        <taxon>Agaricomycotina</taxon>
        <taxon>Tremellomycetes</taxon>
        <taxon>Trichosporonales</taxon>
        <taxon>Trichosporonaceae</taxon>
        <taxon>Trichosporon</taxon>
    </lineage>
</organism>
<gene>
    <name evidence="2" type="ORF">A1Q2_07136</name>
</gene>
<feature type="compositionally biased region" description="Acidic residues" evidence="1">
    <location>
        <begin position="206"/>
        <end position="216"/>
    </location>
</feature>
<keyword evidence="3" id="KW-1185">Reference proteome</keyword>
<evidence type="ECO:0000256" key="1">
    <source>
        <dbReference type="SAM" id="MobiDB-lite"/>
    </source>
</evidence>
<feature type="compositionally biased region" description="Basic and acidic residues" evidence="1">
    <location>
        <begin position="331"/>
        <end position="348"/>
    </location>
</feature>
<feature type="compositionally biased region" description="Low complexity" evidence="1">
    <location>
        <begin position="98"/>
        <end position="111"/>
    </location>
</feature>
<dbReference type="AlphaFoldDB" id="K1VCM3"/>
<feature type="region of interest" description="Disordered" evidence="1">
    <location>
        <begin position="73"/>
        <end position="123"/>
    </location>
</feature>
<feature type="region of interest" description="Disordered" evidence="1">
    <location>
        <begin position="424"/>
        <end position="453"/>
    </location>
</feature>
<feature type="region of interest" description="Disordered" evidence="1">
    <location>
        <begin position="1"/>
        <end position="58"/>
    </location>
</feature>
<feature type="compositionally biased region" description="Polar residues" evidence="1">
    <location>
        <begin position="82"/>
        <end position="92"/>
    </location>
</feature>
<dbReference type="HOGENOM" id="CLU_513074_0_0_1"/>
<feature type="region of interest" description="Disordered" evidence="1">
    <location>
        <begin position="331"/>
        <end position="354"/>
    </location>
</feature>
<name>K1VCM3_TRIAC</name>
<evidence type="ECO:0000313" key="3">
    <source>
        <dbReference type="Proteomes" id="UP000006757"/>
    </source>
</evidence>
<dbReference type="Proteomes" id="UP000006757">
    <property type="component" value="Unassembled WGS sequence"/>
</dbReference>
<feature type="compositionally biased region" description="Basic residues" evidence="1">
    <location>
        <begin position="168"/>
        <end position="178"/>
    </location>
</feature>
<feature type="region of interest" description="Disordered" evidence="1">
    <location>
        <begin position="140"/>
        <end position="222"/>
    </location>
</feature>
<feature type="compositionally biased region" description="Basic and acidic residues" evidence="1">
    <location>
        <begin position="435"/>
        <end position="453"/>
    </location>
</feature>
<proteinExistence type="predicted"/>